<dbReference type="SMART" id="SM01142">
    <property type="entry name" value="DSHCT"/>
    <property type="match status" value="1"/>
</dbReference>
<dbReference type="PROSITE" id="PS51194">
    <property type="entry name" value="HELICASE_CTER"/>
    <property type="match status" value="1"/>
</dbReference>
<evidence type="ECO:0000259" key="8">
    <source>
        <dbReference type="PROSITE" id="PS51194"/>
    </source>
</evidence>
<keyword evidence="1" id="KW-0547">Nucleotide-binding</keyword>
<keyword evidence="5" id="KW-0175">Coiled coil</keyword>
<reference evidence="9 10" key="1">
    <citation type="submission" date="2024-02" db="EMBL/GenBank/DDBJ databases">
        <title>High-quality chromosome-scale genome assembly of Pensacola bahiagrass (Paspalum notatum Flugge var. saurae).</title>
        <authorList>
            <person name="Vega J.M."/>
            <person name="Podio M."/>
            <person name="Orjuela J."/>
            <person name="Siena L.A."/>
            <person name="Pessino S.C."/>
            <person name="Combes M.C."/>
            <person name="Mariac C."/>
            <person name="Albertini E."/>
            <person name="Pupilli F."/>
            <person name="Ortiz J.P.A."/>
            <person name="Leblanc O."/>
        </authorList>
    </citation>
    <scope>NUCLEOTIDE SEQUENCE [LARGE SCALE GENOMIC DNA]</scope>
    <source>
        <strain evidence="9">R1</strain>
        <tissue evidence="9">Leaf</tissue>
    </source>
</reference>
<name>A0AAQ3WUK9_PASNO</name>
<dbReference type="GO" id="GO:0004386">
    <property type="term" value="F:helicase activity"/>
    <property type="evidence" value="ECO:0007669"/>
    <property type="project" value="UniProtKB-KW"/>
</dbReference>
<keyword evidence="2" id="KW-0378">Hydrolase</keyword>
<evidence type="ECO:0000256" key="5">
    <source>
        <dbReference type="SAM" id="Coils"/>
    </source>
</evidence>
<dbReference type="SMART" id="SM00490">
    <property type="entry name" value="HELICc"/>
    <property type="match status" value="1"/>
</dbReference>
<dbReference type="PANTHER" id="PTHR12131:SF1">
    <property type="entry name" value="ATP-DEPENDENT RNA HELICASE SUPV3L1, MITOCHONDRIAL-RELATED"/>
    <property type="match status" value="1"/>
</dbReference>
<dbReference type="InterPro" id="IPR050699">
    <property type="entry name" value="RNA-DNA_Helicase"/>
</dbReference>
<dbReference type="Gene3D" id="3.40.50.300">
    <property type="entry name" value="P-loop containing nucleotide triphosphate hydrolases"/>
    <property type="match status" value="2"/>
</dbReference>
<dbReference type="FunFam" id="1.10.3380.30:FF:000007">
    <property type="entry name" value="DExH-box ATP-dependent RNA helicase DExH15 chloroplastic"/>
    <property type="match status" value="1"/>
</dbReference>
<dbReference type="PROSITE" id="PS51192">
    <property type="entry name" value="HELICASE_ATP_BIND_1"/>
    <property type="match status" value="1"/>
</dbReference>
<dbReference type="GO" id="GO:0070478">
    <property type="term" value="P:nuclear-transcribed mRNA catabolic process, 3'-5' exonucleolytic nonsense-mediated decay"/>
    <property type="evidence" value="ECO:0007669"/>
    <property type="project" value="TreeGrafter"/>
</dbReference>
<feature type="domain" description="Helicase C-terminal" evidence="8">
    <location>
        <begin position="465"/>
        <end position="649"/>
    </location>
</feature>
<protein>
    <recommendedName>
        <fullName evidence="11">DEAD/DEAH box helicase</fullName>
    </recommendedName>
</protein>
<dbReference type="Pfam" id="PF00270">
    <property type="entry name" value="DEAD"/>
    <property type="match status" value="1"/>
</dbReference>
<evidence type="ECO:0008006" key="11">
    <source>
        <dbReference type="Google" id="ProtNLM"/>
    </source>
</evidence>
<evidence type="ECO:0000256" key="2">
    <source>
        <dbReference type="ARBA" id="ARBA00022801"/>
    </source>
</evidence>
<dbReference type="EMBL" id="CP144749">
    <property type="protein sequence ID" value="WVZ73746.1"/>
    <property type="molecule type" value="Genomic_DNA"/>
</dbReference>
<dbReference type="Pfam" id="PF08148">
    <property type="entry name" value="DSHCT"/>
    <property type="match status" value="1"/>
</dbReference>
<keyword evidence="4" id="KW-0067">ATP-binding</keyword>
<keyword evidence="3" id="KW-0347">Helicase</keyword>
<evidence type="ECO:0000256" key="1">
    <source>
        <dbReference type="ARBA" id="ARBA00022741"/>
    </source>
</evidence>
<evidence type="ECO:0000256" key="3">
    <source>
        <dbReference type="ARBA" id="ARBA00022806"/>
    </source>
</evidence>
<feature type="coiled-coil region" evidence="5">
    <location>
        <begin position="693"/>
        <end position="774"/>
    </location>
</feature>
<dbReference type="SUPFAM" id="SSF52540">
    <property type="entry name" value="P-loop containing nucleoside triphosphate hydrolases"/>
    <property type="match status" value="1"/>
</dbReference>
<dbReference type="Gene3D" id="1.10.3380.30">
    <property type="match status" value="1"/>
</dbReference>
<proteinExistence type="predicted"/>
<organism evidence="9 10">
    <name type="scientific">Paspalum notatum var. saurae</name>
    <dbReference type="NCBI Taxonomy" id="547442"/>
    <lineage>
        <taxon>Eukaryota</taxon>
        <taxon>Viridiplantae</taxon>
        <taxon>Streptophyta</taxon>
        <taxon>Embryophyta</taxon>
        <taxon>Tracheophyta</taxon>
        <taxon>Spermatophyta</taxon>
        <taxon>Magnoliopsida</taxon>
        <taxon>Liliopsida</taxon>
        <taxon>Poales</taxon>
        <taxon>Poaceae</taxon>
        <taxon>PACMAD clade</taxon>
        <taxon>Panicoideae</taxon>
        <taxon>Andropogonodae</taxon>
        <taxon>Paspaleae</taxon>
        <taxon>Paspalinae</taxon>
        <taxon>Paspalum</taxon>
    </lineage>
</organism>
<sequence>APLTPSRPAPAMHCLAPHFLLLPLPLPTASRHALPQTHNLPLPLLLPYRTAPLHLASARSPSRSAASVSDDDEDEEEVDVDDDDDEIGVPDADDEDYDDYEDEGDEEEVDEESGGDGEDEEEAEEEVEGEREDTAARRRESEEYKSRRVAKLVAEVREFGEDVIDYNELAGIYDFPIDKFQRLAIQAFLRGSSVVVSAPTSSGKTLIAEAAAVATVARGRRLFYTTPLKALSNQKFRDFRNTFGDHNVGLLTGDSAINKDAQILIMTTEILRNMLYQSVANPDELAVGMTASEGRLFQVDVIVLDEVHYLSDISRGTVWEETVIYCPKEVQLICLSATVANPDELAGWISQIHGKTELVTSSKRPVPLTWHFSKKYALQPLLDAKGKKMNRKLRMSNFQNLASSKGEFYYVKGKRRLRANKNEQGNRSPLDISKQVQLSKHELSNMRRSQVPLIRDTLSQLWENDMLPAIWFIFSRRGCDAAVEYLEDCRLLHDCEASEVELELRRFKMQYPDAVRESAVKGLLRGVAAHHAGCLPLWKSFIEELFQRGLVKVVFATETLAAGINMPARTAVISSLSKRIDAGRQLLTTNELFQMAGRAGRRGIDTVGHAVLVQTPYEGPEECCDIIFAGLEPLVSQFTASYGMVLNLLAGSKVTHNQKESDDIKVKRSGRTLEEARKLVEQSFGNYVGSNVMVAAKEEIERIQKEIQDLSSEITDESIDRKCRKELSEEDYAEISLLQKRLKEEKHIRNELKKRMELERMAAWKNRLEEFESDHLPFMCLQYKDKDSIQHTIPAVFIGNLNSFTDQKIASMVEDDSLGSGKQKVDSGEQLYFPSYYLALSSDNSWYLFTEKWIKTVYKTGLPDVPSVEGGTLPRETLKQLLLSEEMMWDKLAKSEYGSLFSMDGSLDTWSWSLNVPVLNSLSEDDEVERFSQEHQDAVECYKQQRRKVSHLKKTIKSTKGFKEFQKIIDMRNFTKEKIERLEARSRRLTRRIRQIEPTGWKEFLQISRVIQEARALDINTQVIYPLGETAAAIRGENELWLAMVLRNKVLLDLKPSQLAAVCGSLVSEGIKLRPWKNSSYVYEPSSVVTGVISYLEEQRNSLIDLQEKHSVKIPCEIDAQFAGMVEAWASGLTWREIMMDSAMDDGDLARLLRRTIDLLAQIPKLPDIDPVLQKNAQIACSVMDRVPISELAG</sequence>
<feature type="domain" description="Helicase ATP-binding" evidence="7">
    <location>
        <begin position="185"/>
        <end position="357"/>
    </location>
</feature>
<feature type="compositionally biased region" description="Acidic residues" evidence="6">
    <location>
        <begin position="69"/>
        <end position="131"/>
    </location>
</feature>
<feature type="compositionally biased region" description="Basic and acidic residues" evidence="6">
    <location>
        <begin position="132"/>
        <end position="142"/>
    </location>
</feature>
<dbReference type="CDD" id="cd18795">
    <property type="entry name" value="SF2_C_Ski2"/>
    <property type="match status" value="1"/>
</dbReference>
<evidence type="ECO:0000313" key="10">
    <source>
        <dbReference type="Proteomes" id="UP001341281"/>
    </source>
</evidence>
<gene>
    <name evidence="9" type="ORF">U9M48_022024</name>
</gene>
<dbReference type="Proteomes" id="UP001341281">
    <property type="component" value="Chromosome 05"/>
</dbReference>
<dbReference type="InterPro" id="IPR027417">
    <property type="entry name" value="P-loop_NTPase"/>
</dbReference>
<dbReference type="GO" id="GO:0003676">
    <property type="term" value="F:nucleic acid binding"/>
    <property type="evidence" value="ECO:0007669"/>
    <property type="project" value="InterPro"/>
</dbReference>
<dbReference type="InterPro" id="IPR014001">
    <property type="entry name" value="Helicase_ATP-bd"/>
</dbReference>
<dbReference type="FunFam" id="3.40.50.300:FF:000190">
    <property type="entry name" value="ATP-dependent RNA helicase"/>
    <property type="match status" value="1"/>
</dbReference>
<dbReference type="InterPro" id="IPR012961">
    <property type="entry name" value="Ski2/MTR4_C"/>
</dbReference>
<dbReference type="InterPro" id="IPR011545">
    <property type="entry name" value="DEAD/DEAH_box_helicase_dom"/>
</dbReference>
<evidence type="ECO:0000313" key="9">
    <source>
        <dbReference type="EMBL" id="WVZ73746.1"/>
    </source>
</evidence>
<feature type="region of interest" description="Disordered" evidence="6">
    <location>
        <begin position="57"/>
        <end position="142"/>
    </location>
</feature>
<evidence type="ECO:0000256" key="6">
    <source>
        <dbReference type="SAM" id="MobiDB-lite"/>
    </source>
</evidence>
<dbReference type="Pfam" id="PF25446">
    <property type="entry name" value="SH3_ISE2"/>
    <property type="match status" value="1"/>
</dbReference>
<feature type="compositionally biased region" description="Low complexity" evidence="6">
    <location>
        <begin position="57"/>
        <end position="68"/>
    </location>
</feature>
<dbReference type="GO" id="GO:0005524">
    <property type="term" value="F:ATP binding"/>
    <property type="evidence" value="ECO:0007669"/>
    <property type="project" value="UniProtKB-KW"/>
</dbReference>
<accession>A0AAQ3WUK9</accession>
<dbReference type="SMART" id="SM00487">
    <property type="entry name" value="DEXDc"/>
    <property type="match status" value="1"/>
</dbReference>
<feature type="non-terminal residue" evidence="9">
    <location>
        <position position="1194"/>
    </location>
</feature>
<dbReference type="GO" id="GO:0055087">
    <property type="term" value="C:Ski complex"/>
    <property type="evidence" value="ECO:0007669"/>
    <property type="project" value="TreeGrafter"/>
</dbReference>
<dbReference type="GO" id="GO:0016787">
    <property type="term" value="F:hydrolase activity"/>
    <property type="evidence" value="ECO:0007669"/>
    <property type="project" value="UniProtKB-KW"/>
</dbReference>
<keyword evidence="10" id="KW-1185">Reference proteome</keyword>
<dbReference type="PANTHER" id="PTHR12131">
    <property type="entry name" value="ATP-DEPENDENT RNA AND DNA HELICASE"/>
    <property type="match status" value="1"/>
</dbReference>
<dbReference type="AlphaFoldDB" id="A0AAQ3WUK9"/>
<dbReference type="InterPro" id="IPR001650">
    <property type="entry name" value="Helicase_C-like"/>
</dbReference>
<evidence type="ECO:0000256" key="4">
    <source>
        <dbReference type="ARBA" id="ARBA00022840"/>
    </source>
</evidence>
<dbReference type="FunFam" id="3.40.50.300:FF:001182">
    <property type="entry name" value="DExH-box ATP-dependent RNA helicase DExH15 chloroplastic"/>
    <property type="match status" value="1"/>
</dbReference>
<evidence type="ECO:0000259" key="7">
    <source>
        <dbReference type="PROSITE" id="PS51192"/>
    </source>
</evidence>
<dbReference type="InterPro" id="IPR057416">
    <property type="entry name" value="SH3_ISE2"/>
</dbReference>